<dbReference type="GO" id="GO:0031012">
    <property type="term" value="C:extracellular matrix"/>
    <property type="evidence" value="ECO:0007669"/>
    <property type="project" value="InterPro"/>
</dbReference>
<evidence type="ECO:0000256" key="3">
    <source>
        <dbReference type="ARBA" id="ARBA00022801"/>
    </source>
</evidence>
<dbReference type="OrthoDB" id="2148705at2"/>
<keyword evidence="1 6" id="KW-0645">Protease</keyword>
<proteinExistence type="predicted"/>
<dbReference type="Gene3D" id="3.40.390.10">
    <property type="entry name" value="Collagenase (Catalytic Domain)"/>
    <property type="match status" value="1"/>
</dbReference>
<evidence type="ECO:0000256" key="1">
    <source>
        <dbReference type="ARBA" id="ARBA00022670"/>
    </source>
</evidence>
<dbReference type="RefSeq" id="WP_057735393.1">
    <property type="nucleotide sequence ID" value="NZ_AZFS01000066.1"/>
</dbReference>
<dbReference type="Pfam" id="PF00413">
    <property type="entry name" value="Peptidase_M10"/>
    <property type="match status" value="1"/>
</dbReference>
<keyword evidence="2" id="KW-0479">Metal-binding</keyword>
<comment type="caution">
    <text evidence="6">The sequence shown here is derived from an EMBL/GenBank/DDBJ whole genome shotgun (WGS) entry which is preliminary data.</text>
</comment>
<accession>A0A0R1UQ86</accession>
<dbReference type="PATRIC" id="fig|1423753.3.peg.1652"/>
<dbReference type="GO" id="GO:0008270">
    <property type="term" value="F:zinc ion binding"/>
    <property type="evidence" value="ECO:0007669"/>
    <property type="project" value="InterPro"/>
</dbReference>
<organism evidence="6 7">
    <name type="scientific">Levilactobacillus hammesii DSM 16381</name>
    <dbReference type="NCBI Taxonomy" id="1423753"/>
    <lineage>
        <taxon>Bacteria</taxon>
        <taxon>Bacillati</taxon>
        <taxon>Bacillota</taxon>
        <taxon>Bacilli</taxon>
        <taxon>Lactobacillales</taxon>
        <taxon>Lactobacillaceae</taxon>
        <taxon>Levilactobacillus</taxon>
    </lineage>
</organism>
<dbReference type="SMART" id="SM00235">
    <property type="entry name" value="ZnMc"/>
    <property type="match status" value="1"/>
</dbReference>
<dbReference type="GO" id="GO:0006508">
    <property type="term" value="P:proteolysis"/>
    <property type="evidence" value="ECO:0007669"/>
    <property type="project" value="UniProtKB-KW"/>
</dbReference>
<name>A0A0R1UQ86_9LACO</name>
<evidence type="ECO:0000313" key="7">
    <source>
        <dbReference type="Proteomes" id="UP000051580"/>
    </source>
</evidence>
<dbReference type="InterPro" id="IPR024079">
    <property type="entry name" value="MetalloPept_cat_dom_sf"/>
</dbReference>
<keyword evidence="7" id="KW-1185">Reference proteome</keyword>
<dbReference type="InterPro" id="IPR001818">
    <property type="entry name" value="Pept_M10_metallopeptidase"/>
</dbReference>
<dbReference type="EMBL" id="AZFS01000066">
    <property type="protein sequence ID" value="KRL93141.1"/>
    <property type="molecule type" value="Genomic_DNA"/>
</dbReference>
<dbReference type="SUPFAM" id="SSF55486">
    <property type="entry name" value="Metalloproteases ('zincins'), catalytic domain"/>
    <property type="match status" value="1"/>
</dbReference>
<dbReference type="Proteomes" id="UP000051580">
    <property type="component" value="Unassembled WGS sequence"/>
</dbReference>
<dbReference type="GO" id="GO:0004222">
    <property type="term" value="F:metalloendopeptidase activity"/>
    <property type="evidence" value="ECO:0007669"/>
    <property type="project" value="InterPro"/>
</dbReference>
<dbReference type="AlphaFoldDB" id="A0A0R1UQ86"/>
<sequence length="216" mass="23934">MWKRRLLLILVVAGIFGAIRMGVPQSLGFYQVHIDRVMHRLGTSLSGNESQAGTPVEKIAAEYPLKATYYYHFATNVPLNVRPVFEEAVTIYNQTGLVRLVAGRPQQRQNGITFFTYTKGNSAEQPNFLELGEGGPEIQRYVGLGTYTINRARAGLNLAHPHAGIRTSVALHELGHAVGLDHSKSRQSSMYPFDQGHLRLSTADLKTLKTLYAQKG</sequence>
<feature type="domain" description="Peptidase metallopeptidase" evidence="5">
    <location>
        <begin position="57"/>
        <end position="214"/>
    </location>
</feature>
<protein>
    <submittedName>
        <fullName evidence="6">Zn-dependent protease</fullName>
    </submittedName>
</protein>
<evidence type="ECO:0000313" key="6">
    <source>
        <dbReference type="EMBL" id="KRL93141.1"/>
    </source>
</evidence>
<reference evidence="6 7" key="1">
    <citation type="journal article" date="2015" name="Genome Announc.">
        <title>Expanding the biotechnology potential of lactobacilli through comparative genomics of 213 strains and associated genera.</title>
        <authorList>
            <person name="Sun Z."/>
            <person name="Harris H.M."/>
            <person name="McCann A."/>
            <person name="Guo C."/>
            <person name="Argimon S."/>
            <person name="Zhang W."/>
            <person name="Yang X."/>
            <person name="Jeffery I.B."/>
            <person name="Cooney J.C."/>
            <person name="Kagawa T.F."/>
            <person name="Liu W."/>
            <person name="Song Y."/>
            <person name="Salvetti E."/>
            <person name="Wrobel A."/>
            <person name="Rasinkangas P."/>
            <person name="Parkhill J."/>
            <person name="Rea M.C."/>
            <person name="O'Sullivan O."/>
            <person name="Ritari J."/>
            <person name="Douillard F.P."/>
            <person name="Paul Ross R."/>
            <person name="Yang R."/>
            <person name="Briner A.E."/>
            <person name="Felis G.E."/>
            <person name="de Vos W.M."/>
            <person name="Barrangou R."/>
            <person name="Klaenhammer T.R."/>
            <person name="Caufield P.W."/>
            <person name="Cui Y."/>
            <person name="Zhang H."/>
            <person name="O'Toole P.W."/>
        </authorList>
    </citation>
    <scope>NUCLEOTIDE SEQUENCE [LARGE SCALE GENOMIC DNA]</scope>
    <source>
        <strain evidence="6 7">DSM 16381</strain>
    </source>
</reference>
<keyword evidence="3" id="KW-0378">Hydrolase</keyword>
<dbReference type="STRING" id="1423753.FD28_GL001589"/>
<gene>
    <name evidence="6" type="ORF">FD28_GL001589</name>
</gene>
<evidence type="ECO:0000256" key="4">
    <source>
        <dbReference type="ARBA" id="ARBA00022833"/>
    </source>
</evidence>
<evidence type="ECO:0000256" key="2">
    <source>
        <dbReference type="ARBA" id="ARBA00022723"/>
    </source>
</evidence>
<keyword evidence="4" id="KW-0862">Zinc</keyword>
<evidence type="ECO:0000259" key="5">
    <source>
        <dbReference type="SMART" id="SM00235"/>
    </source>
</evidence>
<dbReference type="InterPro" id="IPR006026">
    <property type="entry name" value="Peptidase_Metallo"/>
</dbReference>